<accession>A0A5J5I4M7</accession>
<proteinExistence type="predicted"/>
<dbReference type="EMBL" id="VYQA01000006">
    <property type="protein sequence ID" value="KAA9030052.1"/>
    <property type="molecule type" value="Genomic_DNA"/>
</dbReference>
<evidence type="ECO:0000313" key="3">
    <source>
        <dbReference type="EMBL" id="KAA9030052.1"/>
    </source>
</evidence>
<evidence type="ECO:0000313" key="2">
    <source>
        <dbReference type="EMBL" id="KAA9017461.1"/>
    </source>
</evidence>
<keyword evidence="5" id="KW-1185">Reference proteome</keyword>
<dbReference type="RefSeq" id="WP_060977326.1">
    <property type="nucleotide sequence ID" value="NZ_VYQB01000006.1"/>
</dbReference>
<sequence length="87" mass="9742">MRGSLSNMGLSRKRRRRAPRGWSEGLEDLHDYMQPQPTRASARKNAASAPIVVTDDWPEQVPIGDAELRVIEGAFREELDALFGPLP</sequence>
<reference evidence="4 5" key="1">
    <citation type="submission" date="2019-09" db="EMBL/GenBank/DDBJ databases">
        <authorList>
            <person name="Feng G."/>
        </authorList>
    </citation>
    <scope>NUCLEOTIDE SEQUENCE [LARGE SCALE GENOMIC DNA]</scope>
    <source>
        <strain evidence="3 4">KACC 19283</strain>
        <strain evidence="2 5">KACC 19284</strain>
    </source>
</reference>
<dbReference type="Proteomes" id="UP000325933">
    <property type="component" value="Unassembled WGS sequence"/>
</dbReference>
<protein>
    <submittedName>
        <fullName evidence="3">Uncharacterized protein</fullName>
    </submittedName>
</protein>
<gene>
    <name evidence="3" type="ORF">F4U95_09540</name>
    <name evidence="2" type="ORF">F4U96_09595</name>
</gene>
<dbReference type="Proteomes" id="UP000326364">
    <property type="component" value="Unassembled WGS sequence"/>
</dbReference>
<name>A0A5J5I4M7_9SPHN</name>
<evidence type="ECO:0000256" key="1">
    <source>
        <dbReference type="SAM" id="MobiDB-lite"/>
    </source>
</evidence>
<comment type="caution">
    <text evidence="3">The sequence shown here is derived from an EMBL/GenBank/DDBJ whole genome shotgun (WGS) entry which is preliminary data.</text>
</comment>
<evidence type="ECO:0000313" key="4">
    <source>
        <dbReference type="Proteomes" id="UP000325933"/>
    </source>
</evidence>
<dbReference type="AlphaFoldDB" id="A0A5J5I4M7"/>
<feature type="region of interest" description="Disordered" evidence="1">
    <location>
        <begin position="1"/>
        <end position="25"/>
    </location>
</feature>
<dbReference type="EMBL" id="VYQB01000006">
    <property type="protein sequence ID" value="KAA9017461.1"/>
    <property type="molecule type" value="Genomic_DNA"/>
</dbReference>
<evidence type="ECO:0000313" key="5">
    <source>
        <dbReference type="Proteomes" id="UP000326364"/>
    </source>
</evidence>
<organism evidence="3 4">
    <name type="scientific">Sphingobium limneticum</name>
    <dbReference type="NCBI Taxonomy" id="1007511"/>
    <lineage>
        <taxon>Bacteria</taxon>
        <taxon>Pseudomonadati</taxon>
        <taxon>Pseudomonadota</taxon>
        <taxon>Alphaproteobacteria</taxon>
        <taxon>Sphingomonadales</taxon>
        <taxon>Sphingomonadaceae</taxon>
        <taxon>Sphingobium</taxon>
    </lineage>
</organism>